<dbReference type="PANTHER" id="PTHR46481:SF10">
    <property type="entry name" value="ZINC FINGER BED DOMAIN-CONTAINING PROTEIN 39"/>
    <property type="match status" value="1"/>
</dbReference>
<dbReference type="GO" id="GO:0008270">
    <property type="term" value="F:zinc ion binding"/>
    <property type="evidence" value="ECO:0007669"/>
    <property type="project" value="UniProtKB-KW"/>
</dbReference>
<evidence type="ECO:0000313" key="6">
    <source>
        <dbReference type="EMBL" id="KAF0715051.1"/>
    </source>
</evidence>
<accession>A0A6G0W1U3</accession>
<keyword evidence="3" id="KW-0863">Zinc-finger</keyword>
<gene>
    <name evidence="6" type="ORF">FWK35_00024680</name>
</gene>
<organism evidence="6 7">
    <name type="scientific">Aphis craccivora</name>
    <name type="common">Cowpea aphid</name>
    <dbReference type="NCBI Taxonomy" id="307492"/>
    <lineage>
        <taxon>Eukaryota</taxon>
        <taxon>Metazoa</taxon>
        <taxon>Ecdysozoa</taxon>
        <taxon>Arthropoda</taxon>
        <taxon>Hexapoda</taxon>
        <taxon>Insecta</taxon>
        <taxon>Pterygota</taxon>
        <taxon>Neoptera</taxon>
        <taxon>Paraneoptera</taxon>
        <taxon>Hemiptera</taxon>
        <taxon>Sternorrhyncha</taxon>
        <taxon>Aphidomorpha</taxon>
        <taxon>Aphidoidea</taxon>
        <taxon>Aphididae</taxon>
        <taxon>Aphidini</taxon>
        <taxon>Aphis</taxon>
        <taxon>Aphis</taxon>
    </lineage>
</organism>
<dbReference type="Proteomes" id="UP000478052">
    <property type="component" value="Unassembled WGS sequence"/>
</dbReference>
<dbReference type="OrthoDB" id="10060245at2759"/>
<evidence type="ECO:0000256" key="2">
    <source>
        <dbReference type="ARBA" id="ARBA00022723"/>
    </source>
</evidence>
<keyword evidence="5" id="KW-0539">Nucleus</keyword>
<name>A0A6G0W1U3_APHCR</name>
<reference evidence="6 7" key="1">
    <citation type="submission" date="2019-08" db="EMBL/GenBank/DDBJ databases">
        <title>Whole genome of Aphis craccivora.</title>
        <authorList>
            <person name="Voronova N.V."/>
            <person name="Shulinski R.S."/>
            <person name="Bandarenka Y.V."/>
            <person name="Zhorov D.G."/>
            <person name="Warner D."/>
        </authorList>
    </citation>
    <scope>NUCLEOTIDE SEQUENCE [LARGE SCALE GENOMIC DNA]</scope>
    <source>
        <strain evidence="6">180601</strain>
        <tissue evidence="6">Whole Body</tissue>
    </source>
</reference>
<evidence type="ECO:0000256" key="5">
    <source>
        <dbReference type="ARBA" id="ARBA00023242"/>
    </source>
</evidence>
<protein>
    <submittedName>
        <fullName evidence="6">Zinc finger BED domain-containing protein 4-like</fullName>
    </submittedName>
</protein>
<dbReference type="EMBL" id="VUJU01010254">
    <property type="protein sequence ID" value="KAF0715051.1"/>
    <property type="molecule type" value="Genomic_DNA"/>
</dbReference>
<keyword evidence="4" id="KW-0862">Zinc</keyword>
<dbReference type="AlphaFoldDB" id="A0A6G0W1U3"/>
<evidence type="ECO:0000256" key="4">
    <source>
        <dbReference type="ARBA" id="ARBA00022833"/>
    </source>
</evidence>
<dbReference type="GO" id="GO:0005634">
    <property type="term" value="C:nucleus"/>
    <property type="evidence" value="ECO:0007669"/>
    <property type="project" value="UniProtKB-SubCell"/>
</dbReference>
<sequence length="101" mass="11798">MASDQVNEEIGYFVYSRYFVHLLNLSYKTSNHHTLSNFHITALHQKSLNEMKEMIKTETVGSCITTDCWTSRSNMGYIAITFHFIDNNFGLRSVLYNKYLC</sequence>
<keyword evidence="2" id="KW-0479">Metal-binding</keyword>
<comment type="caution">
    <text evidence="6">The sequence shown here is derived from an EMBL/GenBank/DDBJ whole genome shotgun (WGS) entry which is preliminary data.</text>
</comment>
<comment type="subcellular location">
    <subcellularLocation>
        <location evidence="1">Nucleus</location>
    </subcellularLocation>
</comment>
<proteinExistence type="predicted"/>
<keyword evidence="7" id="KW-1185">Reference proteome</keyword>
<evidence type="ECO:0000313" key="7">
    <source>
        <dbReference type="Proteomes" id="UP000478052"/>
    </source>
</evidence>
<dbReference type="PANTHER" id="PTHR46481">
    <property type="entry name" value="ZINC FINGER BED DOMAIN-CONTAINING PROTEIN 4"/>
    <property type="match status" value="1"/>
</dbReference>
<evidence type="ECO:0000256" key="1">
    <source>
        <dbReference type="ARBA" id="ARBA00004123"/>
    </source>
</evidence>
<dbReference type="InterPro" id="IPR052035">
    <property type="entry name" value="ZnF_BED_domain_contain"/>
</dbReference>
<evidence type="ECO:0000256" key="3">
    <source>
        <dbReference type="ARBA" id="ARBA00022771"/>
    </source>
</evidence>